<sequence>MYRHLVWGKLRSHRIIKPENVIMLGLFQILATMAQTRVMMIAVLFMFGLASLCPHASVQSSKTDLEALFNFKASITNFSLTATSASSPCSSVGITSSSHSPTRVRSIDCTSGQQRAHWYTLSRCSSVGEDQHGASAAALRASAHIRVRALSTGGSQCVLDAGQQSVRTHTSSCNCVRLTTLNLGNNTLSGNIPSQSGKLVNLDRFVLSYNQLTGPIPAGSAADFCDPTLLESSFLDLSNNRLNGSIPTTIGECVLLVEL</sequence>
<dbReference type="Gene3D" id="3.80.10.10">
    <property type="entry name" value="Ribonuclease Inhibitor"/>
    <property type="match status" value="1"/>
</dbReference>
<evidence type="ECO:0000313" key="4">
    <source>
        <dbReference type="EnsemblPlants" id="Pp3c23_11390V3.1"/>
    </source>
</evidence>
<dbReference type="PANTHER" id="PTHR48060:SF21">
    <property type="entry name" value="L DOMAIN-LIKE PROTEIN"/>
    <property type="match status" value="1"/>
</dbReference>
<keyword evidence="5" id="KW-1185">Reference proteome</keyword>
<evidence type="ECO:0000256" key="1">
    <source>
        <dbReference type="ARBA" id="ARBA00022729"/>
    </source>
</evidence>
<feature type="transmembrane region" description="Helical" evidence="2">
    <location>
        <begin position="21"/>
        <end position="50"/>
    </location>
</feature>
<dbReference type="EMBL" id="ABEU02000023">
    <property type="protein sequence ID" value="PNR29233.1"/>
    <property type="molecule type" value="Genomic_DNA"/>
</dbReference>
<dbReference type="EnsemblPlants" id="Pp3c23_11390V3.1">
    <property type="protein sequence ID" value="Pp3c23_11390V3.1"/>
    <property type="gene ID" value="Pp3c23_11390"/>
</dbReference>
<reference evidence="3 5" key="1">
    <citation type="journal article" date="2008" name="Science">
        <title>The Physcomitrella genome reveals evolutionary insights into the conquest of land by plants.</title>
        <authorList>
            <person name="Rensing S."/>
            <person name="Lang D."/>
            <person name="Zimmer A."/>
            <person name="Terry A."/>
            <person name="Salamov A."/>
            <person name="Shapiro H."/>
            <person name="Nishiyama T."/>
            <person name="Perroud P.-F."/>
            <person name="Lindquist E."/>
            <person name="Kamisugi Y."/>
            <person name="Tanahashi T."/>
            <person name="Sakakibara K."/>
            <person name="Fujita T."/>
            <person name="Oishi K."/>
            <person name="Shin-I T."/>
            <person name="Kuroki Y."/>
            <person name="Toyoda A."/>
            <person name="Suzuki Y."/>
            <person name="Hashimoto A."/>
            <person name="Yamaguchi K."/>
            <person name="Sugano A."/>
            <person name="Kohara Y."/>
            <person name="Fujiyama A."/>
            <person name="Anterola A."/>
            <person name="Aoki S."/>
            <person name="Ashton N."/>
            <person name="Barbazuk W.B."/>
            <person name="Barker E."/>
            <person name="Bennetzen J."/>
            <person name="Bezanilla M."/>
            <person name="Blankenship R."/>
            <person name="Cho S.H."/>
            <person name="Dutcher S."/>
            <person name="Estelle M."/>
            <person name="Fawcett J.A."/>
            <person name="Gundlach H."/>
            <person name="Hanada K."/>
            <person name="Heyl A."/>
            <person name="Hicks K.A."/>
            <person name="Hugh J."/>
            <person name="Lohr M."/>
            <person name="Mayer K."/>
            <person name="Melkozernov A."/>
            <person name="Murata T."/>
            <person name="Nelson D."/>
            <person name="Pils B."/>
            <person name="Prigge M."/>
            <person name="Reiss B."/>
            <person name="Renner T."/>
            <person name="Rombauts S."/>
            <person name="Rushton P."/>
            <person name="Sanderfoot A."/>
            <person name="Schween G."/>
            <person name="Shiu S.-H."/>
            <person name="Stueber K."/>
            <person name="Theodoulou F.L."/>
            <person name="Tu H."/>
            <person name="Van de Peer Y."/>
            <person name="Verrier P.J."/>
            <person name="Waters E."/>
            <person name="Wood A."/>
            <person name="Yang L."/>
            <person name="Cove D."/>
            <person name="Cuming A."/>
            <person name="Hasebe M."/>
            <person name="Lucas S."/>
            <person name="Mishler D.B."/>
            <person name="Reski R."/>
            <person name="Grigoriev I."/>
            <person name="Quatrano R.S."/>
            <person name="Boore J.L."/>
        </authorList>
    </citation>
    <scope>NUCLEOTIDE SEQUENCE [LARGE SCALE GENOMIC DNA]</scope>
    <source>
        <strain evidence="4 5">cv. Gransden 2004</strain>
    </source>
</reference>
<reference evidence="3 5" key="2">
    <citation type="journal article" date="2018" name="Plant J.">
        <title>The Physcomitrella patens chromosome-scale assembly reveals moss genome structure and evolution.</title>
        <authorList>
            <person name="Lang D."/>
            <person name="Ullrich K.K."/>
            <person name="Murat F."/>
            <person name="Fuchs J."/>
            <person name="Jenkins J."/>
            <person name="Haas F.B."/>
            <person name="Piednoel M."/>
            <person name="Gundlach H."/>
            <person name="Van Bel M."/>
            <person name="Meyberg R."/>
            <person name="Vives C."/>
            <person name="Morata J."/>
            <person name="Symeonidi A."/>
            <person name="Hiss M."/>
            <person name="Muchero W."/>
            <person name="Kamisugi Y."/>
            <person name="Saleh O."/>
            <person name="Blanc G."/>
            <person name="Decker E.L."/>
            <person name="van Gessel N."/>
            <person name="Grimwood J."/>
            <person name="Hayes R.D."/>
            <person name="Graham S.W."/>
            <person name="Gunter L.E."/>
            <person name="McDaniel S.F."/>
            <person name="Hoernstein S.N.W."/>
            <person name="Larsson A."/>
            <person name="Li F.W."/>
            <person name="Perroud P.F."/>
            <person name="Phillips J."/>
            <person name="Ranjan P."/>
            <person name="Rokshar D.S."/>
            <person name="Rothfels C.J."/>
            <person name="Schneider L."/>
            <person name="Shu S."/>
            <person name="Stevenson D.W."/>
            <person name="Thummler F."/>
            <person name="Tillich M."/>
            <person name="Villarreal Aguilar J.C."/>
            <person name="Widiez T."/>
            <person name="Wong G.K."/>
            <person name="Wymore A."/>
            <person name="Zhang Y."/>
            <person name="Zimmer A.D."/>
            <person name="Quatrano R.S."/>
            <person name="Mayer K.F.X."/>
            <person name="Goodstein D."/>
            <person name="Casacuberta J.M."/>
            <person name="Vandepoele K."/>
            <person name="Reski R."/>
            <person name="Cuming A.C."/>
            <person name="Tuskan G.A."/>
            <person name="Maumus F."/>
            <person name="Salse J."/>
            <person name="Schmutz J."/>
            <person name="Rensing S.A."/>
        </authorList>
    </citation>
    <scope>NUCLEOTIDE SEQUENCE [LARGE SCALE GENOMIC DNA]</scope>
    <source>
        <strain evidence="4 5">cv. Gransden 2004</strain>
    </source>
</reference>
<dbReference type="SUPFAM" id="SSF52058">
    <property type="entry name" value="L domain-like"/>
    <property type="match status" value="1"/>
</dbReference>
<keyword evidence="2" id="KW-1133">Transmembrane helix</keyword>
<dbReference type="Pfam" id="PF00560">
    <property type="entry name" value="LRR_1"/>
    <property type="match status" value="2"/>
</dbReference>
<keyword evidence="2" id="KW-0812">Transmembrane</keyword>
<accession>A0A2K1IIY8</accession>
<dbReference type="InterPro" id="IPR053211">
    <property type="entry name" value="DNA_repair-toleration"/>
</dbReference>
<dbReference type="InterPro" id="IPR032675">
    <property type="entry name" value="LRR_dom_sf"/>
</dbReference>
<proteinExistence type="predicted"/>
<keyword evidence="2" id="KW-0472">Membrane</keyword>
<gene>
    <name evidence="3" type="ORF">PHYPA_027925</name>
</gene>
<organism evidence="3">
    <name type="scientific">Physcomitrium patens</name>
    <name type="common">Spreading-leaved earth moss</name>
    <name type="synonym">Physcomitrella patens</name>
    <dbReference type="NCBI Taxonomy" id="3218"/>
    <lineage>
        <taxon>Eukaryota</taxon>
        <taxon>Viridiplantae</taxon>
        <taxon>Streptophyta</taxon>
        <taxon>Embryophyta</taxon>
        <taxon>Bryophyta</taxon>
        <taxon>Bryophytina</taxon>
        <taxon>Bryopsida</taxon>
        <taxon>Funariidae</taxon>
        <taxon>Funariales</taxon>
        <taxon>Funariaceae</taxon>
        <taxon>Physcomitrium</taxon>
    </lineage>
</organism>
<evidence type="ECO:0000256" key="2">
    <source>
        <dbReference type="SAM" id="Phobius"/>
    </source>
</evidence>
<dbReference type="InParanoid" id="A0A2K1IIY8"/>
<dbReference type="InterPro" id="IPR001611">
    <property type="entry name" value="Leu-rich_rpt"/>
</dbReference>
<protein>
    <recommendedName>
        <fullName evidence="6">Leucine-rich repeat-containing N-terminal plant-type domain-containing protein</fullName>
    </recommendedName>
</protein>
<evidence type="ECO:0008006" key="6">
    <source>
        <dbReference type="Google" id="ProtNLM"/>
    </source>
</evidence>
<evidence type="ECO:0000313" key="3">
    <source>
        <dbReference type="EMBL" id="PNR29233.1"/>
    </source>
</evidence>
<evidence type="ECO:0000313" key="5">
    <source>
        <dbReference type="Proteomes" id="UP000006727"/>
    </source>
</evidence>
<dbReference type="Proteomes" id="UP000006727">
    <property type="component" value="Chromosome 23"/>
</dbReference>
<dbReference type="STRING" id="3218.A0A2K1IIY8"/>
<name>A0A2K1IIY8_PHYPA</name>
<dbReference type="PANTHER" id="PTHR48060">
    <property type="entry name" value="DNA DAMAGE-REPAIR/TOLERATION PROTEIN DRT100"/>
    <property type="match status" value="1"/>
</dbReference>
<reference evidence="4" key="3">
    <citation type="submission" date="2020-12" db="UniProtKB">
        <authorList>
            <consortium name="EnsemblPlants"/>
        </authorList>
    </citation>
    <scope>IDENTIFICATION</scope>
</reference>
<keyword evidence="1" id="KW-0732">Signal</keyword>
<dbReference type="AlphaFoldDB" id="A0A2K1IIY8"/>
<dbReference type="Gramene" id="Pp3c23_11390V3.1">
    <property type="protein sequence ID" value="Pp3c23_11390V3.1"/>
    <property type="gene ID" value="Pp3c23_11390"/>
</dbReference>